<protein>
    <recommendedName>
        <fullName evidence="3">DUF982 domain-containing protein</fullName>
    </recommendedName>
</protein>
<evidence type="ECO:0008006" key="3">
    <source>
        <dbReference type="Google" id="ProtNLM"/>
    </source>
</evidence>
<name>A0A1I4DR41_9HYPH</name>
<reference evidence="1 2" key="1">
    <citation type="submission" date="2016-10" db="EMBL/GenBank/DDBJ databases">
        <authorList>
            <person name="Varghese N."/>
            <person name="Submissions S."/>
        </authorList>
    </citation>
    <scope>NUCLEOTIDE SEQUENCE [LARGE SCALE GENOMIC DNA]</scope>
    <source>
        <strain evidence="1 2">DSM 21822</strain>
    </source>
</reference>
<dbReference type="Gene3D" id="6.10.250.730">
    <property type="match status" value="1"/>
</dbReference>
<dbReference type="RefSeq" id="WP_149762700.1">
    <property type="nucleotide sequence ID" value="NZ_BSPE01000062.1"/>
</dbReference>
<dbReference type="AlphaFoldDB" id="A0A1I4DR41"/>
<gene>
    <name evidence="1" type="ORF">SAMN04488498_11960</name>
</gene>
<dbReference type="OrthoDB" id="8084083at2"/>
<dbReference type="Pfam" id="PF06169">
    <property type="entry name" value="DUF982"/>
    <property type="match status" value="1"/>
</dbReference>
<accession>A0A1I4DR41</accession>
<organism evidence="1 2">
    <name type="scientific">Neomesorhizobium albiziae</name>
    <dbReference type="NCBI Taxonomy" id="335020"/>
    <lineage>
        <taxon>Bacteria</taxon>
        <taxon>Pseudomonadati</taxon>
        <taxon>Pseudomonadota</taxon>
        <taxon>Alphaproteobacteria</taxon>
        <taxon>Hyphomicrobiales</taxon>
        <taxon>Phyllobacteriaceae</taxon>
        <taxon>Neomesorhizobium</taxon>
    </lineage>
</organism>
<evidence type="ECO:0000313" key="1">
    <source>
        <dbReference type="EMBL" id="SFK96138.1"/>
    </source>
</evidence>
<keyword evidence="2" id="KW-1185">Reference proteome</keyword>
<evidence type="ECO:0000313" key="2">
    <source>
        <dbReference type="Proteomes" id="UP000323300"/>
    </source>
</evidence>
<sequence length="81" mass="9209">MNDRHFSAPVEIELDPDHRRSIASVWEGIEFLSEIQPIKPGPRYRAALRACRDALDGWQSTVEARRAFVAAAREAHILGKR</sequence>
<dbReference type="Proteomes" id="UP000323300">
    <property type="component" value="Unassembled WGS sequence"/>
</dbReference>
<dbReference type="InterPro" id="IPR010385">
    <property type="entry name" value="DUF982"/>
</dbReference>
<proteinExistence type="predicted"/>
<dbReference type="EMBL" id="FOSL01000019">
    <property type="protein sequence ID" value="SFK96138.1"/>
    <property type="molecule type" value="Genomic_DNA"/>
</dbReference>